<evidence type="ECO:0000256" key="1">
    <source>
        <dbReference type="SAM" id="SignalP"/>
    </source>
</evidence>
<dbReference type="RefSeq" id="WP_189379294.1">
    <property type="nucleotide sequence ID" value="NZ_BNAH01000015.1"/>
</dbReference>
<feature type="signal peptide" evidence="1">
    <location>
        <begin position="1"/>
        <end position="22"/>
    </location>
</feature>
<dbReference type="EMBL" id="BNAH01000015">
    <property type="protein sequence ID" value="GHF00299.1"/>
    <property type="molecule type" value="Genomic_DNA"/>
</dbReference>
<comment type="caution">
    <text evidence="2">The sequence shown here is derived from an EMBL/GenBank/DDBJ whole genome shotgun (WGS) entry which is preliminary data.</text>
</comment>
<accession>A0ABQ3J0M3</accession>
<keyword evidence="3" id="KW-1185">Reference proteome</keyword>
<sequence>MKKFYPRLLIIICLIASSLCSAGNITQQQPLSFGIIALTDNNSTHKLHMSFAGDITADPAYIMIEYGHPAEFLLSDFPANTALNITILVPSVTTELAGQTDPSTSQFTIDQHHTFAPIVTTDLMGEATINVGATLTSSGTGFYKDAIYFSRMTIVIDY</sequence>
<reference evidence="3" key="1">
    <citation type="journal article" date="2019" name="Int. J. Syst. Evol. Microbiol.">
        <title>The Global Catalogue of Microorganisms (GCM) 10K type strain sequencing project: providing services to taxonomists for standard genome sequencing and annotation.</title>
        <authorList>
            <consortium name="The Broad Institute Genomics Platform"/>
            <consortium name="The Broad Institute Genome Sequencing Center for Infectious Disease"/>
            <person name="Wu L."/>
            <person name="Ma J."/>
        </authorList>
    </citation>
    <scope>NUCLEOTIDE SEQUENCE [LARGE SCALE GENOMIC DNA]</scope>
    <source>
        <strain evidence="3">CGMCC 1.15922</strain>
    </source>
</reference>
<dbReference type="Proteomes" id="UP000626370">
    <property type="component" value="Unassembled WGS sequence"/>
</dbReference>
<gene>
    <name evidence="2" type="ORF">GCM10011501_32280</name>
</gene>
<proteinExistence type="predicted"/>
<dbReference type="Pfam" id="PF14352">
    <property type="entry name" value="DUF4402"/>
    <property type="match status" value="1"/>
</dbReference>
<protein>
    <recommendedName>
        <fullName evidence="4">DUF4402 domain-containing protein</fullName>
    </recommendedName>
</protein>
<feature type="chain" id="PRO_5045674089" description="DUF4402 domain-containing protein" evidence="1">
    <location>
        <begin position="23"/>
        <end position="158"/>
    </location>
</feature>
<evidence type="ECO:0000313" key="3">
    <source>
        <dbReference type="Proteomes" id="UP000626370"/>
    </source>
</evidence>
<evidence type="ECO:0000313" key="2">
    <source>
        <dbReference type="EMBL" id="GHF00299.1"/>
    </source>
</evidence>
<evidence type="ECO:0008006" key="4">
    <source>
        <dbReference type="Google" id="ProtNLM"/>
    </source>
</evidence>
<name>A0ABQ3J0M3_9GAMM</name>
<dbReference type="InterPro" id="IPR025514">
    <property type="entry name" value="DUF4402"/>
</dbReference>
<keyword evidence="1" id="KW-0732">Signal</keyword>
<organism evidence="2 3">
    <name type="scientific">Thalassotalea profundi</name>
    <dbReference type="NCBI Taxonomy" id="2036687"/>
    <lineage>
        <taxon>Bacteria</taxon>
        <taxon>Pseudomonadati</taxon>
        <taxon>Pseudomonadota</taxon>
        <taxon>Gammaproteobacteria</taxon>
        <taxon>Alteromonadales</taxon>
        <taxon>Colwelliaceae</taxon>
        <taxon>Thalassotalea</taxon>
    </lineage>
</organism>